<organism evidence="1 2">
    <name type="scientific">Panagrolaimus sp. ES5</name>
    <dbReference type="NCBI Taxonomy" id="591445"/>
    <lineage>
        <taxon>Eukaryota</taxon>
        <taxon>Metazoa</taxon>
        <taxon>Ecdysozoa</taxon>
        <taxon>Nematoda</taxon>
        <taxon>Chromadorea</taxon>
        <taxon>Rhabditida</taxon>
        <taxon>Tylenchina</taxon>
        <taxon>Panagrolaimomorpha</taxon>
        <taxon>Panagrolaimoidea</taxon>
        <taxon>Panagrolaimidae</taxon>
        <taxon>Panagrolaimus</taxon>
    </lineage>
</organism>
<proteinExistence type="predicted"/>
<evidence type="ECO:0000313" key="2">
    <source>
        <dbReference type="WBParaSite" id="ES5_v2.g18425.t1"/>
    </source>
</evidence>
<dbReference type="Proteomes" id="UP000887579">
    <property type="component" value="Unplaced"/>
</dbReference>
<protein>
    <submittedName>
        <fullName evidence="2">BTB domain-containing protein</fullName>
    </submittedName>
</protein>
<dbReference type="WBParaSite" id="ES5_v2.g18425.t1">
    <property type="protein sequence ID" value="ES5_v2.g18425.t1"/>
    <property type="gene ID" value="ES5_v2.g18425"/>
</dbReference>
<accession>A0AC34FM78</accession>
<sequence length="313" mass="36144">MKMEYPVQMKWVIKAETLNASNNDISKAIQETTIPYVYYQPLLRHLSSGNVLFCIIFTKDDQAIEAELSISIPSANKTYQMEMHVCKREKRAVLYKVIIASKQELMDLSNNYIKNGNLTIHVKGIIKKQNLKRKYPFAETSLGCIMWKKCDKDFTFFIGDNSIKVHKFVMAERSTYFKAMFDASWKENEENETTVTEFQYTIVKKAVKYCYDFPLSIDTEQEAISLLEFSDYYDIKTLKLEAESFLMEKIDVENVCNFANASIKSNSKIVRLCCINFLVKCLKDSTAVEGIDDLDADFKSQLLSHAFCSTQKI</sequence>
<reference evidence="2" key="1">
    <citation type="submission" date="2022-11" db="UniProtKB">
        <authorList>
            <consortium name="WormBaseParasite"/>
        </authorList>
    </citation>
    <scope>IDENTIFICATION</scope>
</reference>
<evidence type="ECO:0000313" key="1">
    <source>
        <dbReference type="Proteomes" id="UP000887579"/>
    </source>
</evidence>
<name>A0AC34FM78_9BILA</name>